<dbReference type="InterPro" id="IPR011701">
    <property type="entry name" value="MFS"/>
</dbReference>
<keyword evidence="2" id="KW-0813">Transport</keyword>
<sequence>MVEVRPMPYRQLFILCACRFAEPICFTVLFPFIVPMVRDFNITDEANVGYYVGFITSSFALAQFLTGMPWGMLSDRIGRRPVILTGMVGTVISILLFGLSKSYIWALLARSLCGLLNGNIGVLKSMVAELTAGQPADKRARAFSLLPLMYGLGSIIGPILGGFLVHPVETYPDIFGRGGFITDFLTEYPYFLPCFIAAIICSLGLIFGLFQLEETLNVSREKEEENSITEQTQLLAQPEEPSAYDTFNTTSQGNVTISPTPTLQAKPAPPTIRESLTPAVLAICTTYAAFCFQAVFYEELFPIWTSSSRGAGGLGFQTSETGMALAFSGGVTLFSQLVLLPPLVSRFGLVRLFRSVLFVLIFLYALQGLVRLLYNVPDFDGQVDTKLWVWVGLLTCLAIKTICVTISFTGCTILVNNAAPRADALGTINGFSQCCASATRALGPATCGIIWSSSLGAKWIPFQLRVHISFIVLSLFAIFTYCSSERLKRLEFEGPYSREEVVSTDESETQDQDQLNRRA</sequence>
<protein>
    <recommendedName>
        <fullName evidence="8">Major facilitator superfamily (MFS) profile domain-containing protein</fullName>
    </recommendedName>
</protein>
<feature type="transmembrane region" description="Helical" evidence="7">
    <location>
        <begin position="105"/>
        <end position="127"/>
    </location>
</feature>
<dbReference type="InterPro" id="IPR001958">
    <property type="entry name" value="Tet-R_TetA/multi-R_MdtG-like"/>
</dbReference>
<keyword evidence="4 7" id="KW-1133">Transmembrane helix</keyword>
<dbReference type="EMBL" id="KV440973">
    <property type="protein sequence ID" value="OAD78673.1"/>
    <property type="molecule type" value="Genomic_DNA"/>
</dbReference>
<evidence type="ECO:0000313" key="9">
    <source>
        <dbReference type="EMBL" id="OAD78673.1"/>
    </source>
</evidence>
<dbReference type="SUPFAM" id="SSF103473">
    <property type="entry name" value="MFS general substrate transporter"/>
    <property type="match status" value="1"/>
</dbReference>
<dbReference type="InParanoid" id="A0A162UXR4"/>
<feature type="transmembrane region" description="Helical" evidence="7">
    <location>
        <begin position="82"/>
        <end position="99"/>
    </location>
</feature>
<dbReference type="InterPro" id="IPR036259">
    <property type="entry name" value="MFS_trans_sf"/>
</dbReference>
<dbReference type="GO" id="GO:0016020">
    <property type="term" value="C:membrane"/>
    <property type="evidence" value="ECO:0007669"/>
    <property type="project" value="UniProtKB-SubCell"/>
</dbReference>
<name>A0A162UXR4_PHYB8</name>
<evidence type="ECO:0000256" key="7">
    <source>
        <dbReference type="SAM" id="Phobius"/>
    </source>
</evidence>
<evidence type="ECO:0000256" key="6">
    <source>
        <dbReference type="SAM" id="MobiDB-lite"/>
    </source>
</evidence>
<dbReference type="AlphaFoldDB" id="A0A162UXR4"/>
<dbReference type="InterPro" id="IPR020846">
    <property type="entry name" value="MFS_dom"/>
</dbReference>
<feature type="transmembrane region" description="Helical" evidence="7">
    <location>
        <begin position="148"/>
        <end position="168"/>
    </location>
</feature>
<feature type="region of interest" description="Disordered" evidence="6">
    <location>
        <begin position="497"/>
        <end position="519"/>
    </location>
</feature>
<dbReference type="Pfam" id="PF07690">
    <property type="entry name" value="MFS_1"/>
    <property type="match status" value="1"/>
</dbReference>
<dbReference type="Gene3D" id="1.20.1250.20">
    <property type="entry name" value="MFS general substrate transporter like domains"/>
    <property type="match status" value="1"/>
</dbReference>
<dbReference type="Proteomes" id="UP000077315">
    <property type="component" value="Unassembled WGS sequence"/>
</dbReference>
<evidence type="ECO:0000256" key="1">
    <source>
        <dbReference type="ARBA" id="ARBA00004141"/>
    </source>
</evidence>
<feature type="transmembrane region" description="Helical" evidence="7">
    <location>
        <begin position="356"/>
        <end position="376"/>
    </location>
</feature>
<dbReference type="PRINTS" id="PR01035">
    <property type="entry name" value="TCRTETA"/>
</dbReference>
<feature type="transmembrane region" description="Helical" evidence="7">
    <location>
        <begin position="323"/>
        <end position="344"/>
    </location>
</feature>
<dbReference type="CDD" id="cd17330">
    <property type="entry name" value="MFS_SLC46_TetA_like"/>
    <property type="match status" value="1"/>
</dbReference>
<evidence type="ECO:0000256" key="3">
    <source>
        <dbReference type="ARBA" id="ARBA00022692"/>
    </source>
</evidence>
<proteinExistence type="predicted"/>
<evidence type="ECO:0000256" key="5">
    <source>
        <dbReference type="ARBA" id="ARBA00023136"/>
    </source>
</evidence>
<reference evidence="10" key="1">
    <citation type="submission" date="2015-06" db="EMBL/GenBank/DDBJ databases">
        <title>Expansion of signal transduction pathways in fungi by whole-genome duplication.</title>
        <authorList>
            <consortium name="DOE Joint Genome Institute"/>
            <person name="Corrochano L.M."/>
            <person name="Kuo A."/>
            <person name="Marcet-Houben M."/>
            <person name="Polaino S."/>
            <person name="Salamov A."/>
            <person name="Villalobos J.M."/>
            <person name="Alvarez M.I."/>
            <person name="Avalos J."/>
            <person name="Benito E.P."/>
            <person name="Benoit I."/>
            <person name="Burger G."/>
            <person name="Camino L.P."/>
            <person name="Canovas D."/>
            <person name="Cerda-Olmedo E."/>
            <person name="Cheng J.-F."/>
            <person name="Dominguez A."/>
            <person name="Elias M."/>
            <person name="Eslava A.P."/>
            <person name="Glaser F."/>
            <person name="Grimwood J."/>
            <person name="Gutierrez G."/>
            <person name="Heitman J."/>
            <person name="Henrissat B."/>
            <person name="Iturriaga E.A."/>
            <person name="Lang B.F."/>
            <person name="Lavin J.L."/>
            <person name="Lee S."/>
            <person name="Li W."/>
            <person name="Lindquist E."/>
            <person name="Lopez-Garcia S."/>
            <person name="Luque E.M."/>
            <person name="Marcos A.T."/>
            <person name="Martin J."/>
            <person name="McCluskey K."/>
            <person name="Medina H.R."/>
            <person name="Miralles-Duran A."/>
            <person name="Miyazaki A."/>
            <person name="Munoz-Torres E."/>
            <person name="Oguiza J.A."/>
            <person name="Ohm R."/>
            <person name="Olmedo M."/>
            <person name="Orejas M."/>
            <person name="Ortiz-Castellanos L."/>
            <person name="Pisabarro A.G."/>
            <person name="Rodriguez-Romero J."/>
            <person name="Ruiz-Herrera J."/>
            <person name="Ruiz-Vazquez R."/>
            <person name="Sanz C."/>
            <person name="Schackwitz W."/>
            <person name="Schmutz J."/>
            <person name="Shahriari M."/>
            <person name="Shelest E."/>
            <person name="Silva-Franco F."/>
            <person name="Soanes D."/>
            <person name="Syed K."/>
            <person name="Tagua V.G."/>
            <person name="Talbot N.J."/>
            <person name="Thon M."/>
            <person name="De vries R.P."/>
            <person name="Wiebenga A."/>
            <person name="Yadav J.S."/>
            <person name="Braun E.L."/>
            <person name="Baker S."/>
            <person name="Garre V."/>
            <person name="Horwitz B."/>
            <person name="Torres-Martinez S."/>
            <person name="Idnurm A."/>
            <person name="Herrera-Estrella A."/>
            <person name="Gabaldon T."/>
            <person name="Grigoriev I.V."/>
        </authorList>
    </citation>
    <scope>NUCLEOTIDE SEQUENCE [LARGE SCALE GENOMIC DNA]</scope>
    <source>
        <strain evidence="10">NRRL 1555(-)</strain>
    </source>
</reference>
<keyword evidence="3 7" id="KW-0812">Transmembrane</keyword>
<dbReference type="GeneID" id="29004125"/>
<feature type="transmembrane region" description="Helical" evidence="7">
    <location>
        <begin position="276"/>
        <end position="297"/>
    </location>
</feature>
<organism evidence="9 10">
    <name type="scientific">Phycomyces blakesleeanus (strain ATCC 8743b / DSM 1359 / FGSC 10004 / NBRC 33097 / NRRL 1555)</name>
    <dbReference type="NCBI Taxonomy" id="763407"/>
    <lineage>
        <taxon>Eukaryota</taxon>
        <taxon>Fungi</taxon>
        <taxon>Fungi incertae sedis</taxon>
        <taxon>Mucoromycota</taxon>
        <taxon>Mucoromycotina</taxon>
        <taxon>Mucoromycetes</taxon>
        <taxon>Mucorales</taxon>
        <taxon>Phycomycetaceae</taxon>
        <taxon>Phycomyces</taxon>
    </lineage>
</organism>
<feature type="transmembrane region" description="Helical" evidence="7">
    <location>
        <begin position="12"/>
        <end position="36"/>
    </location>
</feature>
<dbReference type="GO" id="GO:0022857">
    <property type="term" value="F:transmembrane transporter activity"/>
    <property type="evidence" value="ECO:0007669"/>
    <property type="project" value="InterPro"/>
</dbReference>
<dbReference type="PROSITE" id="PS50850">
    <property type="entry name" value="MFS"/>
    <property type="match status" value="1"/>
</dbReference>
<dbReference type="RefSeq" id="XP_018296713.1">
    <property type="nucleotide sequence ID" value="XM_018443219.1"/>
</dbReference>
<feature type="compositionally biased region" description="Acidic residues" evidence="6">
    <location>
        <begin position="502"/>
        <end position="511"/>
    </location>
</feature>
<evidence type="ECO:0000259" key="8">
    <source>
        <dbReference type="PROSITE" id="PS50850"/>
    </source>
</evidence>
<keyword evidence="10" id="KW-1185">Reference proteome</keyword>
<feature type="domain" description="Major facilitator superfamily (MFS) profile" evidence="8">
    <location>
        <begin position="11"/>
        <end position="486"/>
    </location>
</feature>
<feature type="transmembrane region" description="Helical" evidence="7">
    <location>
        <begin position="48"/>
        <end position="70"/>
    </location>
</feature>
<evidence type="ECO:0000313" key="10">
    <source>
        <dbReference type="Proteomes" id="UP000077315"/>
    </source>
</evidence>
<keyword evidence="5 7" id="KW-0472">Membrane</keyword>
<evidence type="ECO:0000256" key="4">
    <source>
        <dbReference type="ARBA" id="ARBA00022989"/>
    </source>
</evidence>
<gene>
    <name evidence="9" type="ORF">PHYBLDRAFT_77069</name>
</gene>
<dbReference type="VEuPathDB" id="FungiDB:PHYBLDRAFT_77069"/>
<comment type="subcellular location">
    <subcellularLocation>
        <location evidence="1">Membrane</location>
        <topology evidence="1">Multi-pass membrane protein</topology>
    </subcellularLocation>
</comment>
<accession>A0A162UXR4</accession>
<feature type="transmembrane region" description="Helical" evidence="7">
    <location>
        <begin position="188"/>
        <end position="210"/>
    </location>
</feature>
<feature type="transmembrane region" description="Helical" evidence="7">
    <location>
        <begin position="388"/>
        <end position="415"/>
    </location>
</feature>
<evidence type="ECO:0000256" key="2">
    <source>
        <dbReference type="ARBA" id="ARBA00022448"/>
    </source>
</evidence>
<dbReference type="PANTHER" id="PTHR23504:SF15">
    <property type="entry name" value="MAJOR FACILITATOR SUPERFAMILY (MFS) PROFILE DOMAIN-CONTAINING PROTEIN"/>
    <property type="match status" value="1"/>
</dbReference>
<dbReference type="OrthoDB" id="419616at2759"/>
<dbReference type="PANTHER" id="PTHR23504">
    <property type="entry name" value="MAJOR FACILITATOR SUPERFAMILY DOMAIN-CONTAINING PROTEIN 10"/>
    <property type="match status" value="1"/>
</dbReference>